<dbReference type="PANTHER" id="PTHR14009:SF1">
    <property type="entry name" value="MITOCHONDRIAL PROTON_CALCIUM EXCHANGER PROTEIN"/>
    <property type="match status" value="1"/>
</dbReference>
<feature type="compositionally biased region" description="Low complexity" evidence="8">
    <location>
        <begin position="753"/>
        <end position="793"/>
    </location>
</feature>
<feature type="compositionally biased region" description="Polar residues" evidence="8">
    <location>
        <begin position="661"/>
        <end position="671"/>
    </location>
</feature>
<evidence type="ECO:0000313" key="11">
    <source>
        <dbReference type="Proteomes" id="UP000221165"/>
    </source>
</evidence>
<feature type="compositionally biased region" description="Basic and acidic residues" evidence="8">
    <location>
        <begin position="350"/>
        <end position="364"/>
    </location>
</feature>
<feature type="compositionally biased region" description="Basic and acidic residues" evidence="8">
    <location>
        <begin position="392"/>
        <end position="403"/>
    </location>
</feature>
<gene>
    <name evidence="10" type="ORF">CSUI_001339</name>
</gene>
<comment type="subcellular location">
    <subcellularLocation>
        <location evidence="1">Mitochondrion inner membrane</location>
        <topology evidence="1">Single-pass membrane protein</topology>
    </subcellularLocation>
</comment>
<feature type="compositionally biased region" description="Low complexity" evidence="8">
    <location>
        <begin position="492"/>
        <end position="512"/>
    </location>
</feature>
<dbReference type="Proteomes" id="UP000221165">
    <property type="component" value="Unassembled WGS sequence"/>
</dbReference>
<dbReference type="InterPro" id="IPR033122">
    <property type="entry name" value="LETM1-like_RBD"/>
</dbReference>
<comment type="caution">
    <text evidence="10">The sequence shown here is derived from an EMBL/GenBank/DDBJ whole genome shotgun (WGS) entry which is preliminary data.</text>
</comment>
<evidence type="ECO:0000256" key="7">
    <source>
        <dbReference type="PROSITE-ProRule" id="PRU01094"/>
    </source>
</evidence>
<keyword evidence="2" id="KW-0812">Transmembrane</keyword>
<evidence type="ECO:0000313" key="10">
    <source>
        <dbReference type="EMBL" id="PHJ24807.1"/>
    </source>
</evidence>
<evidence type="ECO:0000256" key="1">
    <source>
        <dbReference type="ARBA" id="ARBA00004434"/>
    </source>
</evidence>
<feature type="region of interest" description="Disordered" evidence="8">
    <location>
        <begin position="102"/>
        <end position="321"/>
    </location>
</feature>
<feature type="compositionally biased region" description="Low complexity" evidence="8">
    <location>
        <begin position="165"/>
        <end position="177"/>
    </location>
</feature>
<feature type="compositionally biased region" description="Basic and acidic residues" evidence="8">
    <location>
        <begin position="194"/>
        <end position="212"/>
    </location>
</feature>
<dbReference type="EMBL" id="MIGC01000535">
    <property type="protein sequence ID" value="PHJ24807.1"/>
    <property type="molecule type" value="Genomic_DNA"/>
</dbReference>
<feature type="region of interest" description="Disordered" evidence="8">
    <location>
        <begin position="740"/>
        <end position="841"/>
    </location>
</feature>
<evidence type="ECO:0000256" key="3">
    <source>
        <dbReference type="ARBA" id="ARBA00022792"/>
    </source>
</evidence>
<dbReference type="AlphaFoldDB" id="A0A2C6L914"/>
<reference evidence="10 11" key="1">
    <citation type="journal article" date="2017" name="Int. J. Parasitol.">
        <title>The genome of the protozoan parasite Cystoisospora suis and a reverse vaccinology approach to identify vaccine candidates.</title>
        <authorList>
            <person name="Palmieri N."/>
            <person name="Shrestha A."/>
            <person name="Ruttkowski B."/>
            <person name="Beck T."/>
            <person name="Vogl C."/>
            <person name="Tomley F."/>
            <person name="Blake D.P."/>
            <person name="Joachim A."/>
        </authorList>
    </citation>
    <scope>NUCLEOTIDE SEQUENCE [LARGE SCALE GENOMIC DNA]</scope>
    <source>
        <strain evidence="10 11">Wien I</strain>
    </source>
</reference>
<keyword evidence="5 7" id="KW-0496">Mitochondrion</keyword>
<feature type="compositionally biased region" description="Basic and acidic residues" evidence="8">
    <location>
        <begin position="263"/>
        <end position="304"/>
    </location>
</feature>
<feature type="compositionally biased region" description="Basic and acidic residues" evidence="8">
    <location>
        <begin position="622"/>
        <end position="637"/>
    </location>
</feature>
<feature type="region of interest" description="Disordered" evidence="8">
    <location>
        <begin position="601"/>
        <end position="676"/>
    </location>
</feature>
<keyword evidence="4" id="KW-1133">Transmembrane helix</keyword>
<dbReference type="OrthoDB" id="275278at2759"/>
<dbReference type="PANTHER" id="PTHR14009">
    <property type="entry name" value="LEUCINE ZIPPER-EF-HAND CONTAINING TRANSMEMBRANE PROTEIN"/>
    <property type="match status" value="1"/>
</dbReference>
<sequence>MCRLLGIEPYSLQSHVILQLRYHLNHIQREDRELLWEGVESLTHDELVEACKDRAMMFYDISDQDMREEMRQWLQISSHKDIPPLLLLWCRCITLTHHPIPPPVSTSTSSSSSPLSSSSPGSLLSSLPTAPGEDSLEKSASSSSPAAPTRSVVSQDSKEKRETPTSGLSSTSSTLSSQGEKEGDVHNDKKKKSGVSEKKEESEVKPTKKRLLELPSVLLAGLKGGGGGGDEAKGEKAKKGGGGEEEEEEKKYKKKISLEASDESGRNGEKDQQEVEGGGAKEMEKEGEKTHVKKIGGEDDRKKEDEDEDEDERIKKDASLQAIERQVELLRAEEETLRQSVLLLQQQEEEEKRKKVQAEEEKKKNSLASSSTSLFLSHAFSPSASSSASSSGEKRREEEKDLHSPSSSSPFLSTSTAEKILSSSAESERSPVSLELEKRHRMKMQEAGEEGRESEKEEEVEQLHARMAEEGKKKRDNSLESGWCESTQDRASSSSLFSDGGLSSSNLSSSSSTAGGDEGAISHADDHPSLNEWMKMRSGREILQRRCRRMELELRLLRRLTDLQHNQQEDAFNALTRLLEVAKVCRLKQQAIESLKNLSVDTSGQARTDAGSNGGRASSIQLDEKRREGEEKDKMKDTSLVSENLPKEQLGIREEEVLPESTKSIDASTHAKTPGDKIKLQSSIDFVQAVDQLEEKIQEVIETFAQGVKEVDDLMKEAKTLQIDDVDRLFYPEDCSDLDETIFHSSPPPPPSSSFMYTTSSSSSPSSQPINPSSSSSLSSALSSSLFSSSSSSKMFSQETEKDEKEEACGDGEDLNLTREMHAESSLPSSDQDRKISSRHK</sequence>
<evidence type="ECO:0000256" key="4">
    <source>
        <dbReference type="ARBA" id="ARBA00022989"/>
    </source>
</evidence>
<evidence type="ECO:0000256" key="5">
    <source>
        <dbReference type="ARBA" id="ARBA00023128"/>
    </source>
</evidence>
<protein>
    <submittedName>
        <fullName evidence="10">Letm1 family protein</fullName>
    </submittedName>
</protein>
<feature type="domain" description="Letm1 RBD" evidence="9">
    <location>
        <begin position="1"/>
        <end position="155"/>
    </location>
</feature>
<dbReference type="Pfam" id="PF07766">
    <property type="entry name" value="LETM1_RBD"/>
    <property type="match status" value="1"/>
</dbReference>
<keyword evidence="3" id="KW-0999">Mitochondrion inner membrane</keyword>
<feature type="region of interest" description="Disordered" evidence="8">
    <location>
        <begin position="344"/>
        <end position="527"/>
    </location>
</feature>
<feature type="compositionally biased region" description="Low complexity" evidence="8">
    <location>
        <begin position="404"/>
        <end position="433"/>
    </location>
</feature>
<organism evidence="10 11">
    <name type="scientific">Cystoisospora suis</name>
    <dbReference type="NCBI Taxonomy" id="483139"/>
    <lineage>
        <taxon>Eukaryota</taxon>
        <taxon>Sar</taxon>
        <taxon>Alveolata</taxon>
        <taxon>Apicomplexa</taxon>
        <taxon>Conoidasida</taxon>
        <taxon>Coccidia</taxon>
        <taxon>Eucoccidiorida</taxon>
        <taxon>Eimeriorina</taxon>
        <taxon>Sarcocystidae</taxon>
        <taxon>Cystoisospora</taxon>
    </lineage>
</organism>
<dbReference type="GO" id="GO:0005743">
    <property type="term" value="C:mitochondrial inner membrane"/>
    <property type="evidence" value="ECO:0007669"/>
    <property type="project" value="UniProtKB-SubCell"/>
</dbReference>
<feature type="compositionally biased region" description="Basic and acidic residues" evidence="8">
    <location>
        <begin position="799"/>
        <end position="808"/>
    </location>
</feature>
<evidence type="ECO:0000256" key="2">
    <source>
        <dbReference type="ARBA" id="ARBA00022692"/>
    </source>
</evidence>
<dbReference type="VEuPathDB" id="ToxoDB:CSUI_001339"/>
<dbReference type="RefSeq" id="XP_067926479.1">
    <property type="nucleotide sequence ID" value="XM_068061545.1"/>
</dbReference>
<feature type="compositionally biased region" description="Basic and acidic residues" evidence="8">
    <location>
        <begin position="435"/>
        <end position="478"/>
    </location>
</feature>
<feature type="compositionally biased region" description="Basic and acidic residues" evidence="8">
    <location>
        <begin position="831"/>
        <end position="841"/>
    </location>
</feature>
<dbReference type="GeneID" id="94424756"/>
<keyword evidence="11" id="KW-1185">Reference proteome</keyword>
<name>A0A2C6L914_9APIC</name>
<feature type="compositionally biased region" description="Low complexity" evidence="8">
    <location>
        <begin position="105"/>
        <end position="129"/>
    </location>
</feature>
<feature type="compositionally biased region" description="Low complexity" evidence="8">
    <location>
        <begin position="139"/>
        <end position="148"/>
    </location>
</feature>
<evidence type="ECO:0000256" key="6">
    <source>
        <dbReference type="ARBA" id="ARBA00023136"/>
    </source>
</evidence>
<keyword evidence="6" id="KW-0472">Membrane</keyword>
<dbReference type="InterPro" id="IPR044202">
    <property type="entry name" value="LETM1/MDM38-like"/>
</dbReference>
<proteinExistence type="predicted"/>
<accession>A0A2C6L914</accession>
<dbReference type="GO" id="GO:0043022">
    <property type="term" value="F:ribosome binding"/>
    <property type="evidence" value="ECO:0007669"/>
    <property type="project" value="InterPro"/>
</dbReference>
<feature type="compositionally biased region" description="Low complexity" evidence="8">
    <location>
        <begin position="366"/>
        <end position="391"/>
    </location>
</feature>
<dbReference type="PROSITE" id="PS51758">
    <property type="entry name" value="LETM1_RBD"/>
    <property type="match status" value="1"/>
</dbReference>
<evidence type="ECO:0000259" key="9">
    <source>
        <dbReference type="PROSITE" id="PS51758"/>
    </source>
</evidence>
<dbReference type="GO" id="GO:0030003">
    <property type="term" value="P:intracellular monoatomic cation homeostasis"/>
    <property type="evidence" value="ECO:0007669"/>
    <property type="project" value="TreeGrafter"/>
</dbReference>
<evidence type="ECO:0000256" key="8">
    <source>
        <dbReference type="SAM" id="MobiDB-lite"/>
    </source>
</evidence>
<feature type="compositionally biased region" description="Basic and acidic residues" evidence="8">
    <location>
        <begin position="230"/>
        <end position="242"/>
    </location>
</feature>